<reference evidence="4 5" key="1">
    <citation type="submission" date="2020-03" db="EMBL/GenBank/DDBJ databases">
        <title>Genomic Encyclopedia of Type Strains, Phase IV (KMG-IV): sequencing the most valuable type-strain genomes for metagenomic binning, comparative biology and taxonomic classification.</title>
        <authorList>
            <person name="Goeker M."/>
        </authorList>
    </citation>
    <scope>NUCLEOTIDE SEQUENCE [LARGE SCALE GENOMIC DNA]</scope>
    <source>
        <strain evidence="4 5">DSM 4733</strain>
    </source>
</reference>
<evidence type="ECO:0000313" key="5">
    <source>
        <dbReference type="Proteomes" id="UP000564677"/>
    </source>
</evidence>
<name>A0A7X5UXP6_9SPHN</name>
<dbReference type="InterPro" id="IPR029058">
    <property type="entry name" value="AB_hydrolase_fold"/>
</dbReference>
<evidence type="ECO:0000256" key="1">
    <source>
        <dbReference type="SAM" id="MobiDB-lite"/>
    </source>
</evidence>
<keyword evidence="2" id="KW-0732">Signal</keyword>
<sequence>MRSSLALLLCAGLAACSMPATRPDAPAGPPGTGLYTQSFGNTPARQVRTLIVVLHGDAPATKPDYHYAFARAAADAVPNSIAVALLRPGYEDPQGHRSPGERGQTTGDNYTPDRIAAVAETIRHLQHRYGQARTVLVGHSGGAAIAADLAATWPHLVDGIVLVSCPCALPEWRKHMKTVAPTPLWDAPVDSLDPVKLVGGMPPSLRAAVLVGGDDKTTPLRFSRLYAEALSLRGIATDFRIIPGKGHELLGDPEVISALQRLAAALPGKS</sequence>
<dbReference type="Gene3D" id="3.40.50.1820">
    <property type="entry name" value="alpha/beta hydrolase"/>
    <property type="match status" value="1"/>
</dbReference>
<feature type="compositionally biased region" description="Basic and acidic residues" evidence="1">
    <location>
        <begin position="89"/>
        <end position="100"/>
    </location>
</feature>
<accession>A0A7X5UXP6</accession>
<dbReference type="PROSITE" id="PS51257">
    <property type="entry name" value="PROKAR_LIPOPROTEIN"/>
    <property type="match status" value="1"/>
</dbReference>
<dbReference type="Pfam" id="PF00561">
    <property type="entry name" value="Abhydrolase_1"/>
    <property type="match status" value="1"/>
</dbReference>
<comment type="caution">
    <text evidence="4">The sequence shown here is derived from an EMBL/GenBank/DDBJ whole genome shotgun (WGS) entry which is preliminary data.</text>
</comment>
<organism evidence="4 5">
    <name type="scientific">Sphingomonas leidyi</name>
    <dbReference type="NCBI Taxonomy" id="68569"/>
    <lineage>
        <taxon>Bacteria</taxon>
        <taxon>Pseudomonadati</taxon>
        <taxon>Pseudomonadota</taxon>
        <taxon>Alphaproteobacteria</taxon>
        <taxon>Sphingomonadales</taxon>
        <taxon>Sphingomonadaceae</taxon>
        <taxon>Sphingomonas</taxon>
    </lineage>
</organism>
<dbReference type="Proteomes" id="UP000564677">
    <property type="component" value="Unassembled WGS sequence"/>
</dbReference>
<dbReference type="EMBL" id="JAASQV010000001">
    <property type="protein sequence ID" value="NIJ63661.1"/>
    <property type="molecule type" value="Genomic_DNA"/>
</dbReference>
<dbReference type="InterPro" id="IPR000073">
    <property type="entry name" value="AB_hydrolase_1"/>
</dbReference>
<dbReference type="SUPFAM" id="SSF53474">
    <property type="entry name" value="alpha/beta-Hydrolases"/>
    <property type="match status" value="1"/>
</dbReference>
<protein>
    <submittedName>
        <fullName evidence="4">Pimeloyl-ACP methyl ester carboxylesterase</fullName>
    </submittedName>
</protein>
<gene>
    <name evidence="4" type="ORF">FHR20_000592</name>
</gene>
<dbReference type="RefSeq" id="WP_208413377.1">
    <property type="nucleotide sequence ID" value="NZ_CP170557.1"/>
</dbReference>
<feature type="chain" id="PRO_5030535328" evidence="2">
    <location>
        <begin position="23"/>
        <end position="270"/>
    </location>
</feature>
<evidence type="ECO:0000259" key="3">
    <source>
        <dbReference type="Pfam" id="PF00561"/>
    </source>
</evidence>
<feature type="domain" description="AB hydrolase-1" evidence="3">
    <location>
        <begin position="85"/>
        <end position="228"/>
    </location>
</feature>
<feature type="region of interest" description="Disordered" evidence="1">
    <location>
        <begin position="89"/>
        <end position="110"/>
    </location>
</feature>
<evidence type="ECO:0000313" key="4">
    <source>
        <dbReference type="EMBL" id="NIJ63661.1"/>
    </source>
</evidence>
<feature type="signal peptide" evidence="2">
    <location>
        <begin position="1"/>
        <end position="22"/>
    </location>
</feature>
<evidence type="ECO:0000256" key="2">
    <source>
        <dbReference type="SAM" id="SignalP"/>
    </source>
</evidence>
<proteinExistence type="predicted"/>
<keyword evidence="5" id="KW-1185">Reference proteome</keyword>
<dbReference type="AlphaFoldDB" id="A0A7X5UXP6"/>